<dbReference type="PANTHER" id="PTHR43767">
    <property type="entry name" value="LONG-CHAIN-FATTY-ACID--COA LIGASE"/>
    <property type="match status" value="1"/>
</dbReference>
<dbReference type="AlphaFoldDB" id="A0A2V1GXP5"/>
<dbReference type="Pfam" id="PF13193">
    <property type="entry name" value="AMP-binding_C"/>
    <property type="match status" value="1"/>
</dbReference>
<feature type="domain" description="AMP-binding enzyme C-terminal" evidence="10">
    <location>
        <begin position="479"/>
        <end position="553"/>
    </location>
</feature>
<dbReference type="InterPro" id="IPR000873">
    <property type="entry name" value="AMP-dep_synth/lig_dom"/>
</dbReference>
<dbReference type="SUPFAM" id="SSF56801">
    <property type="entry name" value="Acetyl-CoA synthetase-like"/>
    <property type="match status" value="1"/>
</dbReference>
<keyword evidence="12" id="KW-1185">Reference proteome</keyword>
<comment type="caution">
    <text evidence="11">The sequence shown here is derived from an EMBL/GenBank/DDBJ whole genome shotgun (WGS) entry which is preliminary data.</text>
</comment>
<dbReference type="InterPro" id="IPR045851">
    <property type="entry name" value="AMP-bd_C_sf"/>
</dbReference>
<evidence type="ECO:0000256" key="4">
    <source>
        <dbReference type="ARBA" id="ARBA00022598"/>
    </source>
</evidence>
<dbReference type="InterPro" id="IPR050237">
    <property type="entry name" value="ATP-dep_AMP-bd_enzyme"/>
</dbReference>
<dbReference type="Pfam" id="PF00501">
    <property type="entry name" value="AMP-binding"/>
    <property type="match status" value="1"/>
</dbReference>
<comment type="pathway">
    <text evidence="2">Lipid metabolism; fatty acid beta-oxidation.</text>
</comment>
<comment type="subcellular location">
    <subcellularLocation>
        <location evidence="1">Membrane</location>
        <topology evidence="1">Peripheral membrane protein</topology>
    </subcellularLocation>
</comment>
<evidence type="ECO:0000256" key="1">
    <source>
        <dbReference type="ARBA" id="ARBA00004170"/>
    </source>
</evidence>
<dbReference type="InterPro" id="IPR042099">
    <property type="entry name" value="ANL_N_sf"/>
</dbReference>
<dbReference type="RefSeq" id="WP_116688702.1">
    <property type="nucleotide sequence ID" value="NZ_CAWNYD010000011.1"/>
</dbReference>
<dbReference type="EC" id="6.2.1.3" evidence="6"/>
<keyword evidence="4 11" id="KW-0436">Ligase</keyword>
<dbReference type="InterPro" id="IPR020845">
    <property type="entry name" value="AMP-binding_CS"/>
</dbReference>
<evidence type="ECO:0000256" key="8">
    <source>
        <dbReference type="ARBA" id="ARBA00042773"/>
    </source>
</evidence>
<dbReference type="FunFam" id="3.40.50.12780:FF:000003">
    <property type="entry name" value="Long-chain-fatty-acid--CoA ligase FadD"/>
    <property type="match status" value="1"/>
</dbReference>
<dbReference type="OrthoDB" id="9761989at2"/>
<dbReference type="Gene3D" id="3.30.300.30">
    <property type="match status" value="1"/>
</dbReference>
<organism evidence="11 12">
    <name type="scientific">Pelagibaculum spongiae</name>
    <dbReference type="NCBI Taxonomy" id="2080658"/>
    <lineage>
        <taxon>Bacteria</taxon>
        <taxon>Pseudomonadati</taxon>
        <taxon>Pseudomonadota</taxon>
        <taxon>Gammaproteobacteria</taxon>
        <taxon>Oceanospirillales</taxon>
        <taxon>Pelagibaculum</taxon>
    </lineage>
</organism>
<reference evidence="11 12" key="1">
    <citation type="submission" date="2018-04" db="EMBL/GenBank/DDBJ databases">
        <title>Thalassorhabdus spongiae gen. nov., sp. nov., isolated from a marine sponge in South-West Iceland.</title>
        <authorList>
            <person name="Knobloch S."/>
            <person name="Daussin A."/>
            <person name="Johannsson R."/>
            <person name="Marteinsson V.T."/>
        </authorList>
    </citation>
    <scope>NUCLEOTIDE SEQUENCE [LARGE SCALE GENOMIC DNA]</scope>
    <source>
        <strain evidence="11 12">Hp12</strain>
    </source>
</reference>
<dbReference type="GO" id="GO:0004467">
    <property type="term" value="F:long-chain fatty acid-CoA ligase activity"/>
    <property type="evidence" value="ECO:0007669"/>
    <property type="project" value="UniProtKB-EC"/>
</dbReference>
<evidence type="ECO:0000256" key="6">
    <source>
        <dbReference type="ARBA" id="ARBA00026121"/>
    </source>
</evidence>
<protein>
    <recommendedName>
        <fullName evidence="7">Long-chain-fatty-acid--CoA ligase</fullName>
        <ecNumber evidence="6">6.2.1.3</ecNumber>
    </recommendedName>
    <alternativeName>
        <fullName evidence="8">Long-chain acyl-CoA synthetase</fullName>
    </alternativeName>
</protein>
<dbReference type="GO" id="GO:0016020">
    <property type="term" value="C:membrane"/>
    <property type="evidence" value="ECO:0007669"/>
    <property type="project" value="UniProtKB-SubCell"/>
</dbReference>
<dbReference type="Proteomes" id="UP000244906">
    <property type="component" value="Unassembled WGS sequence"/>
</dbReference>
<dbReference type="InterPro" id="IPR025110">
    <property type="entry name" value="AMP-bd_C"/>
</dbReference>
<evidence type="ECO:0000313" key="11">
    <source>
        <dbReference type="EMBL" id="PVZ64947.1"/>
    </source>
</evidence>
<gene>
    <name evidence="11" type="ORF">DC094_18975</name>
</gene>
<dbReference type="CDD" id="cd05936">
    <property type="entry name" value="FC-FACS_FadD_like"/>
    <property type="match status" value="1"/>
</dbReference>
<feature type="domain" description="AMP-dependent synthetase/ligase" evidence="9">
    <location>
        <begin position="32"/>
        <end position="428"/>
    </location>
</feature>
<accession>A0A2V1GXP5</accession>
<evidence type="ECO:0000313" key="12">
    <source>
        <dbReference type="Proteomes" id="UP000244906"/>
    </source>
</evidence>
<evidence type="ECO:0000256" key="7">
    <source>
        <dbReference type="ARBA" id="ARBA00039545"/>
    </source>
</evidence>
<evidence type="ECO:0000256" key="3">
    <source>
        <dbReference type="ARBA" id="ARBA00006432"/>
    </source>
</evidence>
<evidence type="ECO:0000256" key="5">
    <source>
        <dbReference type="ARBA" id="ARBA00023136"/>
    </source>
</evidence>
<dbReference type="PROSITE" id="PS00455">
    <property type="entry name" value="AMP_BINDING"/>
    <property type="match status" value="1"/>
</dbReference>
<dbReference type="EMBL" id="QDDL01000011">
    <property type="protein sequence ID" value="PVZ64947.1"/>
    <property type="molecule type" value="Genomic_DNA"/>
</dbReference>
<evidence type="ECO:0000256" key="2">
    <source>
        <dbReference type="ARBA" id="ARBA00005005"/>
    </source>
</evidence>
<keyword evidence="5" id="KW-0472">Membrane</keyword>
<comment type="similarity">
    <text evidence="3">Belongs to the ATP-dependent AMP-binding enzyme family.</text>
</comment>
<name>A0A2V1GXP5_9GAMM</name>
<sequence length="562" mass="62507">MRAYFWDDKRAPGVPAAIDFDEYSSVAEMFLASCAKYPERPAFWNIGITLTFREVDELSRNFAAWIQHQTNLKPGDRIAVQMPNMLQFPIVVFGALRAGLVVVNTNPLYTAREMRHQFKDSGVKALVALNTFGAKIEEVIEDTDIEHVVITEIGDMQTSGLKRNLLNFAIKHVKRMVPAFNLPQEIGFREVMAQGAREHHEPVTTKPEDLAILQYTGGTTGVAKGAMLSNRNLLANMLQVRALFQQTDRNGRPLQKEADEVVVCPLPLYHIFSFTAHCMCMMAMGNLNILVTNPRDVGMFIKIIKNKKFSGITAVNTLFVALLDHPKFKDIDFSKLKMAVSGGTALTRDAAVRWKKATGVDIAEGYGLTECSPIVSVNPLGESNQMGTIGVPVPGTDAKVIDEDGNELPLGQRGELCIRGPQVMEGYWNRPEDTAEIMTDKGYLRTGDVGIINHDGFIQIVDRLKDMILVSGFNVYPNEIEDVVSRLDNVTNCAAIGVPDNKTGEAVKLFIQPNESGVTVADVKRWCAKNLTAYKRPKYIEIREELPMSPVGKILRKDLREH</sequence>
<proteinExistence type="inferred from homology"/>
<evidence type="ECO:0000259" key="10">
    <source>
        <dbReference type="Pfam" id="PF13193"/>
    </source>
</evidence>
<dbReference type="PANTHER" id="PTHR43767:SF8">
    <property type="entry name" value="LONG-CHAIN-FATTY-ACID--COA LIGASE"/>
    <property type="match status" value="1"/>
</dbReference>
<dbReference type="Gene3D" id="3.40.50.12780">
    <property type="entry name" value="N-terminal domain of ligase-like"/>
    <property type="match status" value="1"/>
</dbReference>
<evidence type="ECO:0000259" key="9">
    <source>
        <dbReference type="Pfam" id="PF00501"/>
    </source>
</evidence>